<evidence type="ECO:0000256" key="2">
    <source>
        <dbReference type="ARBA" id="ARBA00022679"/>
    </source>
</evidence>
<keyword evidence="1" id="KW-0328">Glycosyltransferase</keyword>
<accession>A0A5R9IKS7</accession>
<dbReference type="PANTHER" id="PTHR30160:SF21">
    <property type="entry name" value="LIPOPOLYSACCHARIDE CORE HEPTOSYLTRANSFERASE OPSX"/>
    <property type="match status" value="1"/>
</dbReference>
<dbReference type="OrthoDB" id="9781892at2"/>
<dbReference type="CDD" id="cd03789">
    <property type="entry name" value="GT9_LPS_heptosyltransferase"/>
    <property type="match status" value="1"/>
</dbReference>
<dbReference type="PANTHER" id="PTHR30160">
    <property type="entry name" value="TETRAACYLDISACCHARIDE 4'-KINASE-RELATED"/>
    <property type="match status" value="1"/>
</dbReference>
<organism evidence="3 4">
    <name type="scientific">Thalassotalea litorea</name>
    <dbReference type="NCBI Taxonomy" id="2020715"/>
    <lineage>
        <taxon>Bacteria</taxon>
        <taxon>Pseudomonadati</taxon>
        <taxon>Pseudomonadota</taxon>
        <taxon>Gammaproteobacteria</taxon>
        <taxon>Alteromonadales</taxon>
        <taxon>Colwelliaceae</taxon>
        <taxon>Thalassotalea</taxon>
    </lineage>
</organism>
<keyword evidence="4" id="KW-1185">Reference proteome</keyword>
<dbReference type="GO" id="GO:0009244">
    <property type="term" value="P:lipopolysaccharide core region biosynthetic process"/>
    <property type="evidence" value="ECO:0007669"/>
    <property type="project" value="TreeGrafter"/>
</dbReference>
<gene>
    <name evidence="3" type="ORF">FE810_11375</name>
</gene>
<proteinExistence type="predicted"/>
<dbReference type="Gene3D" id="3.40.50.2000">
    <property type="entry name" value="Glycogen Phosphorylase B"/>
    <property type="match status" value="2"/>
</dbReference>
<evidence type="ECO:0000313" key="3">
    <source>
        <dbReference type="EMBL" id="TLU64677.1"/>
    </source>
</evidence>
<comment type="caution">
    <text evidence="3">The sequence shown here is derived from an EMBL/GenBank/DDBJ whole genome shotgun (WGS) entry which is preliminary data.</text>
</comment>
<dbReference type="FunFam" id="3.40.50.2000:FF:000164">
    <property type="entry name" value="Lipopolysaccharide heptosyltransferase I"/>
    <property type="match status" value="1"/>
</dbReference>
<dbReference type="InterPro" id="IPR002201">
    <property type="entry name" value="Glyco_trans_9"/>
</dbReference>
<reference evidence="3 4" key="1">
    <citation type="submission" date="2019-05" db="EMBL/GenBank/DDBJ databases">
        <title>Genome sequences of Thalassotalea litorea 1K03283.</title>
        <authorList>
            <person name="Zhang D."/>
        </authorList>
    </citation>
    <scope>NUCLEOTIDE SEQUENCE [LARGE SCALE GENOMIC DNA]</scope>
    <source>
        <strain evidence="3 4">MCCC 1K03283</strain>
    </source>
</reference>
<dbReference type="SUPFAM" id="SSF53756">
    <property type="entry name" value="UDP-Glycosyltransferase/glycogen phosphorylase"/>
    <property type="match status" value="1"/>
</dbReference>
<dbReference type="GO" id="GO:0008713">
    <property type="term" value="F:ADP-heptose-lipopolysaccharide heptosyltransferase activity"/>
    <property type="evidence" value="ECO:0007669"/>
    <property type="project" value="TreeGrafter"/>
</dbReference>
<dbReference type="RefSeq" id="WP_138320175.1">
    <property type="nucleotide sequence ID" value="NZ_VCBC01000010.1"/>
</dbReference>
<evidence type="ECO:0000313" key="4">
    <source>
        <dbReference type="Proteomes" id="UP000307790"/>
    </source>
</evidence>
<sequence>MTAQLSNLKSLCILRLSAIGDVCHAVAMVQQIQKHYPEIKITWVLGKIEYRLLQDLPGVEFIIFDKSKGWRGYQELRQQMQDRAFDVLLHMQVALRASIASLFIPASVKIGFDKARAKEGQWLFTKKTVEAQKNPHVLDGFMAFARAIGVKTEAPHWLMPHGEQDTAFVEQNIDDKNYVVISPAASKAERNWHAQGYAQTADYLTKLGYQVVLCGGPARLDVELAQAIESQCVQAPLNLVGKTSLKQMLAVLENAQLVIAPDTGPAHMAVTVNTPVIGLYAHSNPERTGPYLYRDNVVSVYQQAIEQQQGKPLAQIPFGTRAKGELMHLITFDMVQSQIDRVLSKQAN</sequence>
<dbReference type="AlphaFoldDB" id="A0A5R9IKS7"/>
<protein>
    <submittedName>
        <fullName evidence="3">Glycosyltransferase family 9 protein</fullName>
    </submittedName>
</protein>
<dbReference type="EMBL" id="VCBC01000010">
    <property type="protein sequence ID" value="TLU64677.1"/>
    <property type="molecule type" value="Genomic_DNA"/>
</dbReference>
<name>A0A5R9IKS7_9GAMM</name>
<dbReference type="Proteomes" id="UP000307790">
    <property type="component" value="Unassembled WGS sequence"/>
</dbReference>
<dbReference type="Pfam" id="PF01075">
    <property type="entry name" value="Glyco_transf_9"/>
    <property type="match status" value="1"/>
</dbReference>
<keyword evidence="2 3" id="KW-0808">Transferase</keyword>
<dbReference type="InterPro" id="IPR051199">
    <property type="entry name" value="LPS_LOS_Heptosyltrfase"/>
</dbReference>
<evidence type="ECO:0000256" key="1">
    <source>
        <dbReference type="ARBA" id="ARBA00022676"/>
    </source>
</evidence>
<dbReference type="GO" id="GO:0005829">
    <property type="term" value="C:cytosol"/>
    <property type="evidence" value="ECO:0007669"/>
    <property type="project" value="TreeGrafter"/>
</dbReference>